<feature type="signal peptide" evidence="2">
    <location>
        <begin position="1"/>
        <end position="24"/>
    </location>
</feature>
<organism evidence="3 4">
    <name type="scientific">Enterocloster hominis</name>
    <name type="common">ex Liu et al. 2021</name>
    <dbReference type="NCBI Taxonomy" id="2763663"/>
    <lineage>
        <taxon>Bacteria</taxon>
        <taxon>Bacillati</taxon>
        <taxon>Bacillota</taxon>
        <taxon>Clostridia</taxon>
        <taxon>Lachnospirales</taxon>
        <taxon>Lachnospiraceae</taxon>
        <taxon>Enterocloster</taxon>
    </lineage>
</organism>
<feature type="coiled-coil region" evidence="1">
    <location>
        <begin position="28"/>
        <end position="62"/>
    </location>
</feature>
<accession>A0ABR7NST7</accession>
<sequence>MKKCMKLAVTTVVMGCLLSFPAFAAETRAEYKEAVTPIREELKALEEEMDAVRTENKALSARFSEIRQIRKETGELIISKDTWKKARELKTRIREVRSSMDSLSIKSLRTQARAAVKEKDFDAALKAMGEAMEQKQDRLDSLKEINAIWKQIDDLLEAEE</sequence>
<dbReference type="RefSeq" id="WP_262427506.1">
    <property type="nucleotide sequence ID" value="NZ_JACRTJ010000018.1"/>
</dbReference>
<feature type="chain" id="PRO_5045600050" description="DUF5082 domain-containing protein" evidence="2">
    <location>
        <begin position="25"/>
        <end position="160"/>
    </location>
</feature>
<evidence type="ECO:0000256" key="1">
    <source>
        <dbReference type="SAM" id="Coils"/>
    </source>
</evidence>
<keyword evidence="1" id="KW-0175">Coiled coil</keyword>
<feature type="coiled-coil region" evidence="1">
    <location>
        <begin position="86"/>
        <end position="145"/>
    </location>
</feature>
<evidence type="ECO:0000313" key="4">
    <source>
        <dbReference type="Proteomes" id="UP000647491"/>
    </source>
</evidence>
<keyword evidence="2" id="KW-0732">Signal</keyword>
<keyword evidence="4" id="KW-1185">Reference proteome</keyword>
<evidence type="ECO:0000313" key="3">
    <source>
        <dbReference type="EMBL" id="MBC8599176.1"/>
    </source>
</evidence>
<gene>
    <name evidence="3" type="ORF">H8708_08030</name>
</gene>
<comment type="caution">
    <text evidence="3">The sequence shown here is derived from an EMBL/GenBank/DDBJ whole genome shotgun (WGS) entry which is preliminary data.</text>
</comment>
<reference evidence="3 4" key="1">
    <citation type="submission" date="2020-08" db="EMBL/GenBank/DDBJ databases">
        <title>Genome public.</title>
        <authorList>
            <person name="Liu C."/>
            <person name="Sun Q."/>
        </authorList>
    </citation>
    <scope>NUCLEOTIDE SEQUENCE [LARGE SCALE GENOMIC DNA]</scope>
    <source>
        <strain evidence="3 4">BX10</strain>
    </source>
</reference>
<evidence type="ECO:0008006" key="5">
    <source>
        <dbReference type="Google" id="ProtNLM"/>
    </source>
</evidence>
<evidence type="ECO:0000256" key="2">
    <source>
        <dbReference type="SAM" id="SignalP"/>
    </source>
</evidence>
<name>A0ABR7NST7_9FIRM</name>
<dbReference type="Proteomes" id="UP000647491">
    <property type="component" value="Unassembled WGS sequence"/>
</dbReference>
<dbReference type="EMBL" id="JACRTJ010000018">
    <property type="protein sequence ID" value="MBC8599176.1"/>
    <property type="molecule type" value="Genomic_DNA"/>
</dbReference>
<proteinExistence type="predicted"/>
<protein>
    <recommendedName>
        <fullName evidence="5">DUF5082 domain-containing protein</fullName>
    </recommendedName>
</protein>